<sequence>MDESRLSFTSTTCSKGHLRVLVIIPAYNEQECILNTVAAIKAAGYDYVVINDGSQDTTLELCREHGINILDLPQNLGIGGAVQAGHKYAQRFGYDIDIQVDGDGQHDPSYIPELVKLIESGASLAIGSRFLVETDGFQSTFMRRVGIRWLSFLLELLTGKVVTDPTSGFRACNKDAIDLFCKSYPDDYPEPESIALAMKLGLPVMEAPVKMNERQGGRSSIGGFSSVYYMVKVTLAIVLVCWVHRGDK</sequence>
<dbReference type="GO" id="GO:0016740">
    <property type="term" value="F:transferase activity"/>
    <property type="evidence" value="ECO:0007669"/>
    <property type="project" value="UniProtKB-KW"/>
</dbReference>
<dbReference type="CDD" id="cd04179">
    <property type="entry name" value="DPM_DPG-synthase_like"/>
    <property type="match status" value="1"/>
</dbReference>
<dbReference type="InterPro" id="IPR001173">
    <property type="entry name" value="Glyco_trans_2-like"/>
</dbReference>
<evidence type="ECO:0000313" key="2">
    <source>
        <dbReference type="EMBL" id="MZJ85624.1"/>
    </source>
</evidence>
<comment type="similarity">
    <text evidence="1">Belongs to the glycosyltransferase 2 family.</text>
</comment>
<dbReference type="PANTHER" id="PTHR48090:SF7">
    <property type="entry name" value="RFBJ PROTEIN"/>
    <property type="match status" value="1"/>
</dbReference>
<reference evidence="2 3" key="1">
    <citation type="journal article" date="2019" name="Nat. Med.">
        <title>A library of human gut bacterial isolates paired with longitudinal multiomics data enables mechanistic microbiome research.</title>
        <authorList>
            <person name="Poyet M."/>
            <person name="Groussin M."/>
            <person name="Gibbons S.M."/>
            <person name="Avila-Pacheco J."/>
            <person name="Jiang X."/>
            <person name="Kearney S.M."/>
            <person name="Perrotta A.R."/>
            <person name="Berdy B."/>
            <person name="Zhao S."/>
            <person name="Lieberman T.D."/>
            <person name="Swanson P.K."/>
            <person name="Smith M."/>
            <person name="Roesemann S."/>
            <person name="Alexander J.E."/>
            <person name="Rich S.A."/>
            <person name="Livny J."/>
            <person name="Vlamakis H."/>
            <person name="Clish C."/>
            <person name="Bullock K."/>
            <person name="Deik A."/>
            <person name="Scott J."/>
            <person name="Pierce K.A."/>
            <person name="Xavier R.J."/>
            <person name="Alm E.J."/>
        </authorList>
    </citation>
    <scope>NUCLEOTIDE SEQUENCE [LARGE SCALE GENOMIC DNA]</scope>
    <source>
        <strain evidence="2 3">BIOML-A10</strain>
    </source>
</reference>
<dbReference type="Pfam" id="PF00535">
    <property type="entry name" value="Glycos_transf_2"/>
    <property type="match status" value="1"/>
</dbReference>
<evidence type="ECO:0000313" key="3">
    <source>
        <dbReference type="Proteomes" id="UP000481598"/>
    </source>
</evidence>
<dbReference type="EMBL" id="WWTB01000007">
    <property type="protein sequence ID" value="MZJ85624.1"/>
    <property type="molecule type" value="Genomic_DNA"/>
</dbReference>
<name>A0A3G8U946_9ACTN</name>
<dbReference type="InterPro" id="IPR050256">
    <property type="entry name" value="Glycosyltransferase_2"/>
</dbReference>
<protein>
    <submittedName>
        <fullName evidence="2">Glycosyltransferase</fullName>
    </submittedName>
</protein>
<dbReference type="PANTHER" id="PTHR48090">
    <property type="entry name" value="UNDECAPRENYL-PHOSPHATE 4-DEOXY-4-FORMAMIDO-L-ARABINOSE TRANSFERASE-RELATED"/>
    <property type="match status" value="1"/>
</dbReference>
<comment type="caution">
    <text evidence="2">The sequence shown here is derived from an EMBL/GenBank/DDBJ whole genome shotgun (WGS) entry which is preliminary data.</text>
</comment>
<dbReference type="RefSeq" id="WP_117786522.1">
    <property type="nucleotide sequence ID" value="NZ_CAXSKK010000010.1"/>
</dbReference>
<dbReference type="InterPro" id="IPR029044">
    <property type="entry name" value="Nucleotide-diphossugar_trans"/>
</dbReference>
<accession>A0A3G8U946</accession>
<keyword evidence="2" id="KW-0808">Transferase</keyword>
<dbReference type="AlphaFoldDB" id="A0A3G8U946"/>
<dbReference type="Proteomes" id="UP000481598">
    <property type="component" value="Unassembled WGS sequence"/>
</dbReference>
<gene>
    <name evidence="2" type="ORF">GT635_03985</name>
</gene>
<organism evidence="2 3">
    <name type="scientific">Collinsella aerofaciens</name>
    <dbReference type="NCBI Taxonomy" id="74426"/>
    <lineage>
        <taxon>Bacteria</taxon>
        <taxon>Bacillati</taxon>
        <taxon>Actinomycetota</taxon>
        <taxon>Coriobacteriia</taxon>
        <taxon>Coriobacteriales</taxon>
        <taxon>Coriobacteriaceae</taxon>
        <taxon>Collinsella</taxon>
    </lineage>
</organism>
<dbReference type="SUPFAM" id="SSF53448">
    <property type="entry name" value="Nucleotide-diphospho-sugar transferases"/>
    <property type="match status" value="1"/>
</dbReference>
<dbReference type="Gene3D" id="3.90.550.10">
    <property type="entry name" value="Spore Coat Polysaccharide Biosynthesis Protein SpsA, Chain A"/>
    <property type="match status" value="1"/>
</dbReference>
<proteinExistence type="inferred from homology"/>
<evidence type="ECO:0000256" key="1">
    <source>
        <dbReference type="ARBA" id="ARBA00006739"/>
    </source>
</evidence>